<evidence type="ECO:0000313" key="4">
    <source>
        <dbReference type="EMBL" id="CAB3267729.1"/>
    </source>
</evidence>
<evidence type="ECO:0000256" key="3">
    <source>
        <dbReference type="PROSITE-ProRule" id="PRU00221"/>
    </source>
</evidence>
<accession>A0A6F9DX68</accession>
<keyword evidence="1 3" id="KW-0853">WD repeat</keyword>
<sequence length="1398" mass="154358">MTNSLVVPLVLWGNKPPTHRVCSILVTPDLQHIVTGCRDGQLCIWKYNDKGIIPKSMLFGHTSSVVSITSVPNGTGGSWKKQHIASASESGEICLWELVDGRCLEQSKLPGSPISIIGYNFVLNNEPQQCLMCFGQFAEILILSASTLTVLLSLASRIFPDWLGCACIVPCIRSAEPCNIIGLTVAGMLKVWRIHKSCSQQILFEEESKQLTQFNAQSIKVHDNNNKLLLLVCTNQWQVCDIGDYSALCSVQAKSGHPWVDGDFLTSDNVAVWTRSGEVFIYRLPFSAASQEVYRSRLKDANVFHAEVLHSISLLKMEKFLLPPAIRIHQSSFDGKLYLAAGNCGGTIAMTELDSTTFLSGQVHEASLVSLWNQLDHKPVGIMDHLSHNSKEPMNITATLFIVQYCYLCCGREDGSIVIVPAAQACKVHLLQDDGSSRRIAPAHRTLRGHRDRVTCLLYPHQEAPNRYSAECMVSGGADFSVVVWDISSGTVMHSFHVHGGDISQLIIPPDGCNQRVKQAICSVGSDNSVALLSLRDRKCVLLASRHPSPIVGIRWRPEDDFLIISCADSTVFVWQMETGHLDRFESGAVAMDILAACDEIEQERSNHMMQNHVNLSHALKSRSLMAFKMVAQQGLRSLIDGLNEEKVIDGNIESQGSNKTYQAMIVSSLKASPIHDTDSHVVFINTEALIARLLVEHSATTKKMLASSRGNSNTGPANTGRRVLNSFLQQVKSQFLDEGSDTSSQPELRVTTTKKGKKSATLLDIDSAKDIAHVIVSCIHGWGLDDKLDRLCRETLGLTMPKAPVCFGLLSQDGHMALQFPRAPIKQDCEPKNCATHWQISSCLTTQLLMSIISIANTVMELPDACFKKNLKKVKHVHNENTDSTSEDQYQYEHSDLVDQSQVKQGWSLLATLHCVLLPEKMEGQKYKPPKLELLARRWQDRCLELREAAQALMLAELRQMGHEGRRRVVETWSHHVPDYINHPAVSAESFDSPASHIAADDVGDRSSIASDELAAAPLVSLSNTKLSYEVRRRHATAIVILGVIGAEFGQELEPRRSQRSNMDVPDGFGLADYSLARHTCKALVYLLLQSPSPKLPAHIPIRRAAIDLLGRGFTVWEPYMEVTAVLLGLLELCETYTQHIASIQSGLPLSSEADSCRTAHHSLCLIATARPLTFITTIAREVARHNAAAANPQHQALLATSILVRAKPEILRIVDLLADKMMTDVNNVLVEVVDIVLFCIDVSVLRASYGLLEAVPALAKFHTVSYDNKSRRVAVAAGNGAIVLYDTRTCKHQVVQRPSTRITALCFSPDGKYLCVYTASDNQLNFWITATSLFGMLQSQVKCVKTINPLKTPQHGRGQHNGGMLHSKLNVAKLVWVNNRVVVLLTGEGQEYRFHI</sequence>
<feature type="repeat" description="WD" evidence="3">
    <location>
        <begin position="447"/>
        <end position="495"/>
    </location>
</feature>
<dbReference type="PANTHER" id="PTHR44099">
    <property type="entry name" value="RABCONNECTIN-3B, ISOFORM A"/>
    <property type="match status" value="1"/>
</dbReference>
<dbReference type="EMBL" id="LR791867">
    <property type="protein sequence ID" value="CAB3267729.1"/>
    <property type="molecule type" value="mRNA"/>
</dbReference>
<evidence type="ECO:0000256" key="2">
    <source>
        <dbReference type="ARBA" id="ARBA00022737"/>
    </source>
</evidence>
<dbReference type="InterPro" id="IPR019775">
    <property type="entry name" value="WD40_repeat_CS"/>
</dbReference>
<dbReference type="InterPro" id="IPR036322">
    <property type="entry name" value="WD40_repeat_dom_sf"/>
</dbReference>
<gene>
    <name evidence="4" type="primary">Wdr78-002</name>
</gene>
<dbReference type="InterPro" id="IPR049916">
    <property type="entry name" value="WDR72-like"/>
</dbReference>
<dbReference type="PROSITE" id="PS50294">
    <property type="entry name" value="WD_REPEATS_REGION"/>
    <property type="match status" value="1"/>
</dbReference>
<feature type="repeat" description="WD" evidence="3">
    <location>
        <begin position="544"/>
        <end position="585"/>
    </location>
</feature>
<dbReference type="Pfam" id="PF00400">
    <property type="entry name" value="WD40"/>
    <property type="match status" value="5"/>
</dbReference>
<proteinExistence type="evidence at transcript level"/>
<dbReference type="InterPro" id="IPR015943">
    <property type="entry name" value="WD40/YVTN_repeat-like_dom_sf"/>
</dbReference>
<evidence type="ECO:0000256" key="1">
    <source>
        <dbReference type="ARBA" id="ARBA00022574"/>
    </source>
</evidence>
<reference evidence="4" key="1">
    <citation type="submission" date="2020-04" db="EMBL/GenBank/DDBJ databases">
        <authorList>
            <person name="Neveu A P."/>
        </authorList>
    </citation>
    <scope>NUCLEOTIDE SEQUENCE</scope>
    <source>
        <tissue evidence="4">Whole embryo</tissue>
    </source>
</reference>
<dbReference type="GO" id="GO:0005737">
    <property type="term" value="C:cytoplasm"/>
    <property type="evidence" value="ECO:0007669"/>
    <property type="project" value="TreeGrafter"/>
</dbReference>
<organism evidence="4">
    <name type="scientific">Phallusia mammillata</name>
    <dbReference type="NCBI Taxonomy" id="59560"/>
    <lineage>
        <taxon>Eukaryota</taxon>
        <taxon>Metazoa</taxon>
        <taxon>Chordata</taxon>
        <taxon>Tunicata</taxon>
        <taxon>Ascidiacea</taxon>
        <taxon>Phlebobranchia</taxon>
        <taxon>Ascidiidae</taxon>
        <taxon>Phallusia</taxon>
    </lineage>
</organism>
<protein>
    <submittedName>
        <fullName evidence="4">WD repeat-containing protein 7</fullName>
    </submittedName>
</protein>
<dbReference type="SUPFAM" id="SSF50978">
    <property type="entry name" value="WD40 repeat-like"/>
    <property type="match status" value="3"/>
</dbReference>
<dbReference type="PANTHER" id="PTHR44099:SF4">
    <property type="entry name" value="RABCONNECTIN-3B, ISOFORM A"/>
    <property type="match status" value="1"/>
</dbReference>
<dbReference type="InterPro" id="IPR001680">
    <property type="entry name" value="WD40_rpt"/>
</dbReference>
<dbReference type="Gene3D" id="2.130.10.10">
    <property type="entry name" value="YVTN repeat-like/Quinoprotein amine dehydrogenase"/>
    <property type="match status" value="3"/>
</dbReference>
<dbReference type="PROSITE" id="PS50082">
    <property type="entry name" value="WD_REPEATS_2"/>
    <property type="match status" value="2"/>
</dbReference>
<name>A0A6F9DX68_9ASCI</name>
<dbReference type="SMART" id="SM00320">
    <property type="entry name" value="WD40"/>
    <property type="match status" value="7"/>
</dbReference>
<dbReference type="PROSITE" id="PS00678">
    <property type="entry name" value="WD_REPEATS_1"/>
    <property type="match status" value="1"/>
</dbReference>
<keyword evidence="2" id="KW-0677">Repeat</keyword>